<dbReference type="EMBL" id="REGN01000656">
    <property type="protein sequence ID" value="RNA40259.1"/>
    <property type="molecule type" value="Genomic_DNA"/>
</dbReference>
<keyword evidence="1" id="KW-0812">Transmembrane</keyword>
<feature type="transmembrane region" description="Helical" evidence="1">
    <location>
        <begin position="48"/>
        <end position="69"/>
    </location>
</feature>
<keyword evidence="3" id="KW-1185">Reference proteome</keyword>
<dbReference type="AlphaFoldDB" id="A0A3M7SX61"/>
<reference evidence="2 3" key="1">
    <citation type="journal article" date="2018" name="Sci. Rep.">
        <title>Genomic signatures of local adaptation to the degree of environmental predictability in rotifers.</title>
        <authorList>
            <person name="Franch-Gras L."/>
            <person name="Hahn C."/>
            <person name="Garcia-Roger E.M."/>
            <person name="Carmona M.J."/>
            <person name="Serra M."/>
            <person name="Gomez A."/>
        </authorList>
    </citation>
    <scope>NUCLEOTIDE SEQUENCE [LARGE SCALE GENOMIC DNA]</scope>
    <source>
        <strain evidence="2">HYR1</strain>
    </source>
</reference>
<comment type="caution">
    <text evidence="2">The sequence shown here is derived from an EMBL/GenBank/DDBJ whole genome shotgun (WGS) entry which is preliminary data.</text>
</comment>
<organism evidence="2 3">
    <name type="scientific">Brachionus plicatilis</name>
    <name type="common">Marine rotifer</name>
    <name type="synonym">Brachionus muelleri</name>
    <dbReference type="NCBI Taxonomy" id="10195"/>
    <lineage>
        <taxon>Eukaryota</taxon>
        <taxon>Metazoa</taxon>
        <taxon>Spiralia</taxon>
        <taxon>Gnathifera</taxon>
        <taxon>Rotifera</taxon>
        <taxon>Eurotatoria</taxon>
        <taxon>Monogononta</taxon>
        <taxon>Pseudotrocha</taxon>
        <taxon>Ploima</taxon>
        <taxon>Brachionidae</taxon>
        <taxon>Brachionus</taxon>
    </lineage>
</organism>
<evidence type="ECO:0000256" key="1">
    <source>
        <dbReference type="SAM" id="Phobius"/>
    </source>
</evidence>
<evidence type="ECO:0008006" key="4">
    <source>
        <dbReference type="Google" id="ProtNLM"/>
    </source>
</evidence>
<dbReference type="Proteomes" id="UP000276133">
    <property type="component" value="Unassembled WGS sequence"/>
</dbReference>
<keyword evidence="1" id="KW-0472">Membrane</keyword>
<proteinExistence type="predicted"/>
<sequence>MDANFRCIIKCIFFILLIKNINNANFDNFEITQTLFKKKIKKQKNQNLLVYLLEIVHIGAYQIPVVLEIRASKNAHLNCVLLLGPIELITLYCVQRIDAVLEQLQIDVNTKNSAHIFTLLKLVKRSQLLTQVHILCQINSLCIKLHASLVSKLPQMCHKHLHVLAIQHTVKKLHQTLTSQVHLQIPDDLGQSTHWQIAHQHYHIIACVQDRLVIVVQSVQVKVT</sequence>
<protein>
    <recommendedName>
        <fullName evidence="4">Transmembrane protein</fullName>
    </recommendedName>
</protein>
<accession>A0A3M7SX61</accession>
<evidence type="ECO:0000313" key="3">
    <source>
        <dbReference type="Proteomes" id="UP000276133"/>
    </source>
</evidence>
<keyword evidence="1" id="KW-1133">Transmembrane helix</keyword>
<gene>
    <name evidence="2" type="ORF">BpHYR1_007850</name>
</gene>
<name>A0A3M7SX61_BRAPC</name>
<evidence type="ECO:0000313" key="2">
    <source>
        <dbReference type="EMBL" id="RNA40259.1"/>
    </source>
</evidence>